<dbReference type="Proteomes" id="UP000616201">
    <property type="component" value="Unassembled WGS sequence"/>
</dbReference>
<evidence type="ECO:0000313" key="2">
    <source>
        <dbReference type="Proteomes" id="UP000616201"/>
    </source>
</evidence>
<name>A0A928YSD6_9SPHI</name>
<comment type="caution">
    <text evidence="1">The sequence shown here is derived from an EMBL/GenBank/DDBJ whole genome shotgun (WGS) entry which is preliminary data.</text>
</comment>
<dbReference type="EMBL" id="PRDK01000009">
    <property type="protein sequence ID" value="MBE8715140.1"/>
    <property type="molecule type" value="Genomic_DNA"/>
</dbReference>
<accession>A0A928YSD6</accession>
<reference evidence="1" key="1">
    <citation type="submission" date="2018-02" db="EMBL/GenBank/DDBJ databases">
        <authorList>
            <person name="Vasarhelyi B.M."/>
            <person name="Deshmukh S."/>
            <person name="Balint B."/>
            <person name="Kukolya J."/>
        </authorList>
    </citation>
    <scope>NUCLEOTIDE SEQUENCE</scope>
    <source>
        <strain evidence="1">KB22</strain>
    </source>
</reference>
<keyword evidence="2" id="KW-1185">Reference proteome</keyword>
<gene>
    <name evidence="1" type="ORF">C4F49_15765</name>
</gene>
<proteinExistence type="predicted"/>
<organism evidence="1 2">
    <name type="scientific">Sphingobacterium hungaricum</name>
    <dbReference type="NCBI Taxonomy" id="2082723"/>
    <lineage>
        <taxon>Bacteria</taxon>
        <taxon>Pseudomonadati</taxon>
        <taxon>Bacteroidota</taxon>
        <taxon>Sphingobacteriia</taxon>
        <taxon>Sphingobacteriales</taxon>
        <taxon>Sphingobacteriaceae</taxon>
        <taxon>Sphingobacterium</taxon>
    </lineage>
</organism>
<sequence length="553" mass="59809">MKIQSINKVMFNRNYIWVIALITCLFSCQDEKIVNESNEDAIVRISIDGIETQTESNGSIASTNPAKLASTQAINTSDDVVQNLEVPFDDSHSVQITITEQRNSVNSSNSKLNKIASTTTTGPVKWLLEAGVKYRVVVYNSAGNYLNNYEYVVGTAKPTNGITLAPNQKYTFVVYSIRSKESVPAAPTASLNSAILPVNGNVDFMYFIKENMTVSAGVNDLAVLLKHSFSQITTTINASAIGDVTAATANVKPHFNVPEIKLNNGSINYLAKGGTWSGDPTPSGSVVSFPNLSLSKVVSDSIMVCNNGSSTSTLSFPHITIKGMTKYNVQVPNISLKPGRRYVLTMNLTSFGSGSNGGGGQAFSPGNLIYNRSNDSYSFATTQADYGSYFFPNYTKPKRLDIANITPNNTINGSSGDPCSKVLPLNSWRLPTETELMSIKESTASRISGHAGPNINSPVRFVATYDGTNSTSSGMFLGTQLDPGTNRYSYMFFTYGGAIRSNHTSPGEFGFGYYLIKSSTAYKAVQFGNVDTFDFVTALKEEAFQVRCVKVNP</sequence>
<evidence type="ECO:0000313" key="1">
    <source>
        <dbReference type="EMBL" id="MBE8715140.1"/>
    </source>
</evidence>
<dbReference type="AlphaFoldDB" id="A0A928YSD6"/>
<dbReference type="RefSeq" id="WP_196936990.1">
    <property type="nucleotide sequence ID" value="NZ_MU158698.1"/>
</dbReference>
<protein>
    <recommendedName>
        <fullName evidence="3">Fimbrillin-like</fullName>
    </recommendedName>
</protein>
<evidence type="ECO:0008006" key="3">
    <source>
        <dbReference type="Google" id="ProtNLM"/>
    </source>
</evidence>